<sequence>MDPEPARKRLLIVAHCPSENTRLLCDAVLRGARSPEVEGVDCRAVAPLQAGPEDVLAADALILGTPENLGYMSGALKDFFDRIYYPCLERTQGRPYALYVRAGQDGTGTCRAVATIATGLRWRPVQEPLVLRGPFQEGFAARCEELGLLMAAGLEAGVF</sequence>
<dbReference type="InterPro" id="IPR029039">
    <property type="entry name" value="Flavoprotein-like_sf"/>
</dbReference>
<dbReference type="Pfam" id="PF03358">
    <property type="entry name" value="FMN_red"/>
    <property type="match status" value="1"/>
</dbReference>
<dbReference type="RefSeq" id="WP_109334030.1">
    <property type="nucleotide sequence ID" value="NZ_CP029358.1"/>
</dbReference>
<dbReference type="GO" id="GO:0016491">
    <property type="term" value="F:oxidoreductase activity"/>
    <property type="evidence" value="ECO:0007669"/>
    <property type="project" value="InterPro"/>
</dbReference>
<dbReference type="InterPro" id="IPR005025">
    <property type="entry name" value="FMN_Rdtase-like_dom"/>
</dbReference>
<gene>
    <name evidence="2" type="ORF">DEW08_29280</name>
</gene>
<dbReference type="OrthoDB" id="5736081at2"/>
<keyword evidence="3" id="KW-1185">Reference proteome</keyword>
<accession>A0A2S2D000</accession>
<dbReference type="Proteomes" id="UP000245629">
    <property type="component" value="Plasmid unnamed3"/>
</dbReference>
<name>A0A2S2D000_9PROT</name>
<feature type="domain" description="NADPH-dependent FMN reductase-like" evidence="1">
    <location>
        <begin position="44"/>
        <end position="126"/>
    </location>
</feature>
<dbReference type="SUPFAM" id="SSF52218">
    <property type="entry name" value="Flavoproteins"/>
    <property type="match status" value="1"/>
</dbReference>
<dbReference type="Gene3D" id="3.40.50.360">
    <property type="match status" value="1"/>
</dbReference>
<dbReference type="AlphaFoldDB" id="A0A2S2D000"/>
<evidence type="ECO:0000313" key="2">
    <source>
        <dbReference type="EMBL" id="AWK90079.1"/>
    </source>
</evidence>
<keyword evidence="2" id="KW-0614">Plasmid</keyword>
<evidence type="ECO:0000313" key="3">
    <source>
        <dbReference type="Proteomes" id="UP000245629"/>
    </source>
</evidence>
<protein>
    <submittedName>
        <fullName evidence="2">Flavodoxin</fullName>
    </submittedName>
</protein>
<reference evidence="3" key="1">
    <citation type="submission" date="2018-05" db="EMBL/GenBank/DDBJ databases">
        <title>Azospirillum thermophila sp. nov., a novel isolated from hot spring.</title>
        <authorList>
            <person name="Zhao Z."/>
        </authorList>
    </citation>
    <scope>NUCLEOTIDE SEQUENCE [LARGE SCALE GENOMIC DNA]</scope>
    <source>
        <strain evidence="3">CFH 70021</strain>
        <plasmid evidence="3">unnamed3</plasmid>
    </source>
</reference>
<geneLocation type="plasmid" evidence="2 3">
    <name>unnamed3</name>
</geneLocation>
<proteinExistence type="predicted"/>
<dbReference type="KEGG" id="azz:DEW08_29280"/>
<dbReference type="EMBL" id="CP029358">
    <property type="protein sequence ID" value="AWK90079.1"/>
    <property type="molecule type" value="Genomic_DNA"/>
</dbReference>
<evidence type="ECO:0000259" key="1">
    <source>
        <dbReference type="Pfam" id="PF03358"/>
    </source>
</evidence>
<organism evidence="2 3">
    <name type="scientific">Azospirillum thermophilum</name>
    <dbReference type="NCBI Taxonomy" id="2202148"/>
    <lineage>
        <taxon>Bacteria</taxon>
        <taxon>Pseudomonadati</taxon>
        <taxon>Pseudomonadota</taxon>
        <taxon>Alphaproteobacteria</taxon>
        <taxon>Rhodospirillales</taxon>
        <taxon>Azospirillaceae</taxon>
        <taxon>Azospirillum</taxon>
    </lineage>
</organism>